<dbReference type="AlphaFoldDB" id="U4KS91"/>
<dbReference type="Proteomes" id="UP000032740">
    <property type="component" value="Chromosome"/>
</dbReference>
<organism evidence="1 2">
    <name type="scientific">Alteracholeplasma palmae (strain ATCC 49389 / J233)</name>
    <name type="common">Acholeplasma palmae</name>
    <dbReference type="NCBI Taxonomy" id="1318466"/>
    <lineage>
        <taxon>Bacteria</taxon>
        <taxon>Bacillati</taxon>
        <taxon>Mycoplasmatota</taxon>
        <taxon>Mollicutes</taxon>
        <taxon>Acholeplasmatales</taxon>
        <taxon>Acholeplasmataceae</taxon>
        <taxon>Acholeplasma</taxon>
    </lineage>
</organism>
<dbReference type="GO" id="GO:0006508">
    <property type="term" value="P:proteolysis"/>
    <property type="evidence" value="ECO:0007669"/>
    <property type="project" value="InterPro"/>
</dbReference>
<dbReference type="STRING" id="1318466.BN85412590"/>
<dbReference type="PRINTS" id="PR00834">
    <property type="entry name" value="PROTEASES2C"/>
</dbReference>
<dbReference type="RefSeq" id="WP_030003719.1">
    <property type="nucleotide sequence ID" value="NC_022538.1"/>
</dbReference>
<dbReference type="InterPro" id="IPR009003">
    <property type="entry name" value="Peptidase_S1_PA"/>
</dbReference>
<proteinExistence type="predicted"/>
<evidence type="ECO:0008006" key="3">
    <source>
        <dbReference type="Google" id="ProtNLM"/>
    </source>
</evidence>
<sequence length="235" mass="26134">MKNKVKIIILLFIGVFTLVGCTPNVYVNDAEKQRIELIEKLEKTTVALAIEKMNGSSLGSGTIFKKETIDSQNRYYVLTNKHVVEGGITAKVQIGNSIEEGKIFHKFQTSHSYDDIAIVTFDSKKIYQIQELIPYERNTQVVLKKGQDVLAIGTPLKITNYNMTTNGIISLVSEKWIVHTASIFPGNSGGPLFDSKGTYIGMNTSRDTNESDISHAIHVNYIAEKLVELFSSQAN</sequence>
<dbReference type="Gene3D" id="2.40.10.120">
    <property type="match status" value="1"/>
</dbReference>
<keyword evidence="2" id="KW-1185">Reference proteome</keyword>
<reference evidence="1 2" key="1">
    <citation type="journal article" date="2013" name="J. Mol. Microbiol. Biotechnol.">
        <title>Analysis of the Complete Genomes of Acholeplasma brassicae , A. palmae and A. laidlawii and Their Comparison to the Obligate Parasites from ' Candidatus Phytoplasma'.</title>
        <authorList>
            <person name="Kube M."/>
            <person name="Siewert C."/>
            <person name="Migdoll A.M."/>
            <person name="Duduk B."/>
            <person name="Holz S."/>
            <person name="Rabus R."/>
            <person name="Seemuller E."/>
            <person name="Mitrovic J."/>
            <person name="Muller I."/>
            <person name="Buttner C."/>
            <person name="Reinhardt R."/>
        </authorList>
    </citation>
    <scope>NUCLEOTIDE SEQUENCE [LARGE SCALE GENOMIC DNA]</scope>
    <source>
        <strain evidence="1 2">J233</strain>
    </source>
</reference>
<dbReference type="GO" id="GO:0004252">
    <property type="term" value="F:serine-type endopeptidase activity"/>
    <property type="evidence" value="ECO:0007669"/>
    <property type="project" value="InterPro"/>
</dbReference>
<name>U4KS91_ALTPJ</name>
<gene>
    <name evidence="1" type="ORF">BN85412590</name>
</gene>
<evidence type="ECO:0000313" key="2">
    <source>
        <dbReference type="Proteomes" id="UP000032740"/>
    </source>
</evidence>
<protein>
    <recommendedName>
        <fullName evidence="3">Serine protease</fullName>
    </recommendedName>
</protein>
<dbReference type="Pfam" id="PF13365">
    <property type="entry name" value="Trypsin_2"/>
    <property type="match status" value="1"/>
</dbReference>
<evidence type="ECO:0000313" key="1">
    <source>
        <dbReference type="EMBL" id="CCV64836.1"/>
    </source>
</evidence>
<dbReference type="InterPro" id="IPR001940">
    <property type="entry name" value="Peptidase_S1C"/>
</dbReference>
<dbReference type="HOGENOM" id="CLU_1178190_0_0_14"/>
<dbReference type="PANTHER" id="PTHR43019:SF23">
    <property type="entry name" value="PROTEASE DO-LIKE 5, CHLOROPLASTIC"/>
    <property type="match status" value="1"/>
</dbReference>
<dbReference type="KEGG" id="apal:BN85412590"/>
<dbReference type="OrthoDB" id="9758917at2"/>
<dbReference type="EMBL" id="FO681347">
    <property type="protein sequence ID" value="CCV64836.1"/>
    <property type="molecule type" value="Genomic_DNA"/>
</dbReference>
<dbReference type="SUPFAM" id="SSF50494">
    <property type="entry name" value="Trypsin-like serine proteases"/>
    <property type="match status" value="1"/>
</dbReference>
<accession>U4KS91</accession>
<dbReference type="PROSITE" id="PS51257">
    <property type="entry name" value="PROKAR_LIPOPROTEIN"/>
    <property type="match status" value="1"/>
</dbReference>
<dbReference type="PANTHER" id="PTHR43019">
    <property type="entry name" value="SERINE ENDOPROTEASE DEGS"/>
    <property type="match status" value="1"/>
</dbReference>